<evidence type="ECO:0000313" key="2">
    <source>
        <dbReference type="Proteomes" id="UP000827092"/>
    </source>
</evidence>
<dbReference type="EMBL" id="JAFNEN010000080">
    <property type="protein sequence ID" value="KAG8195704.1"/>
    <property type="molecule type" value="Genomic_DNA"/>
</dbReference>
<proteinExistence type="predicted"/>
<dbReference type="Proteomes" id="UP000827092">
    <property type="component" value="Unassembled WGS sequence"/>
</dbReference>
<protein>
    <submittedName>
        <fullName evidence="1">Uncharacterized protein</fullName>
    </submittedName>
</protein>
<accession>A0AAV6VGF3</accession>
<organism evidence="1 2">
    <name type="scientific">Oedothorax gibbosus</name>
    <dbReference type="NCBI Taxonomy" id="931172"/>
    <lineage>
        <taxon>Eukaryota</taxon>
        <taxon>Metazoa</taxon>
        <taxon>Ecdysozoa</taxon>
        <taxon>Arthropoda</taxon>
        <taxon>Chelicerata</taxon>
        <taxon>Arachnida</taxon>
        <taxon>Araneae</taxon>
        <taxon>Araneomorphae</taxon>
        <taxon>Entelegynae</taxon>
        <taxon>Araneoidea</taxon>
        <taxon>Linyphiidae</taxon>
        <taxon>Erigoninae</taxon>
        <taxon>Oedothorax</taxon>
    </lineage>
</organism>
<evidence type="ECO:0000313" key="1">
    <source>
        <dbReference type="EMBL" id="KAG8195704.1"/>
    </source>
</evidence>
<sequence>MLSLSVEEQGSVKERDFVSRLTFSIFVSREEISLFVSWLLSSSGSKSGRVKYFGGCNSSSAGTESSKLK</sequence>
<reference evidence="1 2" key="1">
    <citation type="journal article" date="2022" name="Nat. Ecol. Evol.">
        <title>A masculinizing supergene underlies an exaggerated male reproductive morph in a spider.</title>
        <authorList>
            <person name="Hendrickx F."/>
            <person name="De Corte Z."/>
            <person name="Sonet G."/>
            <person name="Van Belleghem S.M."/>
            <person name="Kostlbacher S."/>
            <person name="Vangestel C."/>
        </authorList>
    </citation>
    <scope>NUCLEOTIDE SEQUENCE [LARGE SCALE GENOMIC DNA]</scope>
    <source>
        <strain evidence="1">W744_W776</strain>
    </source>
</reference>
<name>A0AAV6VGF3_9ARAC</name>
<gene>
    <name evidence="1" type="ORF">JTE90_002967</name>
</gene>
<comment type="caution">
    <text evidence="1">The sequence shown here is derived from an EMBL/GenBank/DDBJ whole genome shotgun (WGS) entry which is preliminary data.</text>
</comment>
<dbReference type="AlphaFoldDB" id="A0AAV6VGF3"/>
<keyword evidence="2" id="KW-1185">Reference proteome</keyword>